<keyword evidence="6 7" id="KW-0472">Membrane</keyword>
<keyword evidence="3 7" id="KW-0812">Transmembrane</keyword>
<dbReference type="Pfam" id="PF05241">
    <property type="entry name" value="EBP"/>
    <property type="match status" value="1"/>
</dbReference>
<keyword evidence="4 7" id="KW-0256">Endoplasmic reticulum</keyword>
<evidence type="ECO:0000256" key="2">
    <source>
        <dbReference type="ARBA" id="ARBA00009096"/>
    </source>
</evidence>
<dbReference type="OrthoDB" id="433124at2759"/>
<feature type="domain" description="EXPERA" evidence="8">
    <location>
        <begin position="15"/>
        <end position="161"/>
    </location>
</feature>
<evidence type="ECO:0000259" key="8">
    <source>
        <dbReference type="PROSITE" id="PS51751"/>
    </source>
</evidence>
<dbReference type="EMBL" id="JAAAJB010000002">
    <property type="protein sequence ID" value="KAG0270633.1"/>
    <property type="molecule type" value="Genomic_DNA"/>
</dbReference>
<evidence type="ECO:0000256" key="5">
    <source>
        <dbReference type="ARBA" id="ARBA00022989"/>
    </source>
</evidence>
<dbReference type="InterPro" id="IPR033118">
    <property type="entry name" value="EXPERA"/>
</dbReference>
<feature type="transmembrane region" description="Helical" evidence="7">
    <location>
        <begin position="105"/>
        <end position="128"/>
    </location>
</feature>
<evidence type="ECO:0000256" key="7">
    <source>
        <dbReference type="PIRNR" id="PIRNR031032"/>
    </source>
</evidence>
<protein>
    <recommendedName>
        <fullName evidence="7">Efficient mitochondria targeting-associated protein 19</fullName>
    </recommendedName>
</protein>
<dbReference type="GO" id="GO:0005789">
    <property type="term" value="C:endoplasmic reticulum membrane"/>
    <property type="evidence" value="ECO:0007669"/>
    <property type="project" value="UniProtKB-SubCell"/>
</dbReference>
<sequence>MARSSTRVPLSARPKDMAMFIYFVLHVPMTLLMDCVPIYPAVLAPLLKPLIAFQDYYVNTYRDPFMGGIEMMTWFKTFVHMEGLVQVPIFIYAARCLYRNDRRVYLPICIYCAHVITTVIPCLTSLHFESVDRMPFEVTEEQKLFLTSVYLPWLLFPLWMLYENFNRVRHYEGLAGAKKAK</sequence>
<dbReference type="InterPro" id="IPR051987">
    <property type="entry name" value="Sigma-2_receptor-like"/>
</dbReference>
<reference evidence="9" key="1">
    <citation type="journal article" date="2020" name="Fungal Divers.">
        <title>Resolving the Mortierellaceae phylogeny through synthesis of multi-gene phylogenetics and phylogenomics.</title>
        <authorList>
            <person name="Vandepol N."/>
            <person name="Liber J."/>
            <person name="Desiro A."/>
            <person name="Na H."/>
            <person name="Kennedy M."/>
            <person name="Barry K."/>
            <person name="Grigoriev I.V."/>
            <person name="Miller A.N."/>
            <person name="O'Donnell K."/>
            <person name="Stajich J.E."/>
            <person name="Bonito G."/>
        </authorList>
    </citation>
    <scope>NUCLEOTIDE SEQUENCE</scope>
    <source>
        <strain evidence="9">BC1065</strain>
    </source>
</reference>
<evidence type="ECO:0000313" key="9">
    <source>
        <dbReference type="EMBL" id="KAG0270633.1"/>
    </source>
</evidence>
<comment type="similarity">
    <text evidence="2">Belongs to the TMEM97/sigma-2 receptor family.</text>
</comment>
<keyword evidence="5 7" id="KW-1133">Transmembrane helix</keyword>
<evidence type="ECO:0000256" key="4">
    <source>
        <dbReference type="ARBA" id="ARBA00022824"/>
    </source>
</evidence>
<dbReference type="AlphaFoldDB" id="A0A9P6QLW6"/>
<feature type="transmembrane region" description="Helical" evidence="7">
    <location>
        <begin position="20"/>
        <end position="39"/>
    </location>
</feature>
<comment type="caution">
    <text evidence="9">The sequence shown here is derived from an EMBL/GenBank/DDBJ whole genome shotgun (WGS) entry which is preliminary data.</text>
</comment>
<keyword evidence="10" id="KW-1185">Reference proteome</keyword>
<dbReference type="PANTHER" id="PTHR31204">
    <property type="entry name" value="SIGMA INTRACELLULAR RECEPTOR 2"/>
    <property type="match status" value="1"/>
</dbReference>
<feature type="transmembrane region" description="Helical" evidence="7">
    <location>
        <begin position="74"/>
        <end position="93"/>
    </location>
</feature>
<evidence type="ECO:0000256" key="6">
    <source>
        <dbReference type="ARBA" id="ARBA00023136"/>
    </source>
</evidence>
<dbReference type="Proteomes" id="UP000807716">
    <property type="component" value="Unassembled WGS sequence"/>
</dbReference>
<dbReference type="PROSITE" id="PS51751">
    <property type="entry name" value="EXPERA"/>
    <property type="match status" value="1"/>
</dbReference>
<accession>A0A9P6QLW6</accession>
<dbReference type="PIRSF" id="PIRSF031032">
    <property type="entry name" value="TMP_97_prd"/>
    <property type="match status" value="1"/>
</dbReference>
<dbReference type="PANTHER" id="PTHR31204:SF1">
    <property type="entry name" value="SIGMA INTRACELLULAR RECEPTOR 2"/>
    <property type="match status" value="1"/>
</dbReference>
<organism evidence="9 10">
    <name type="scientific">Actinomortierella ambigua</name>
    <dbReference type="NCBI Taxonomy" id="1343610"/>
    <lineage>
        <taxon>Eukaryota</taxon>
        <taxon>Fungi</taxon>
        <taxon>Fungi incertae sedis</taxon>
        <taxon>Mucoromycota</taxon>
        <taxon>Mortierellomycotina</taxon>
        <taxon>Mortierellomycetes</taxon>
        <taxon>Mortierellales</taxon>
        <taxon>Mortierellaceae</taxon>
        <taxon>Actinomortierella</taxon>
    </lineage>
</organism>
<evidence type="ECO:0000256" key="1">
    <source>
        <dbReference type="ARBA" id="ARBA00004477"/>
    </source>
</evidence>
<feature type="transmembrane region" description="Helical" evidence="7">
    <location>
        <begin position="144"/>
        <end position="162"/>
    </location>
</feature>
<gene>
    <name evidence="9" type="ORF">DFQ27_002624</name>
</gene>
<evidence type="ECO:0000313" key="10">
    <source>
        <dbReference type="Proteomes" id="UP000807716"/>
    </source>
</evidence>
<comment type="subcellular location">
    <subcellularLocation>
        <location evidence="1">Endoplasmic reticulum membrane</location>
        <topology evidence="1">Multi-pass membrane protein</topology>
    </subcellularLocation>
</comment>
<evidence type="ECO:0000256" key="3">
    <source>
        <dbReference type="ARBA" id="ARBA00022692"/>
    </source>
</evidence>
<name>A0A9P6QLW6_9FUNG</name>
<proteinExistence type="inferred from homology"/>
<dbReference type="InterPro" id="IPR016964">
    <property type="entry name" value="Sigma2_recept"/>
</dbReference>